<accession>A0A4Y8LHL6</accession>
<dbReference type="Proteomes" id="UP000297776">
    <property type="component" value="Unassembled WGS sequence"/>
</dbReference>
<dbReference type="EMBL" id="SORX01000003">
    <property type="protein sequence ID" value="TFE02292.1"/>
    <property type="molecule type" value="Genomic_DNA"/>
</dbReference>
<keyword evidence="1" id="KW-1133">Transmembrane helix</keyword>
<dbReference type="OrthoDB" id="2941188at2"/>
<dbReference type="AlphaFoldDB" id="A0A4Y8LHL6"/>
<keyword evidence="1" id="KW-0472">Membrane</keyword>
<evidence type="ECO:0000313" key="2">
    <source>
        <dbReference type="EMBL" id="TFE02292.1"/>
    </source>
</evidence>
<proteinExistence type="predicted"/>
<keyword evidence="1" id="KW-0812">Transmembrane</keyword>
<name>A0A4Y8LHL6_9BACL</name>
<comment type="caution">
    <text evidence="2">The sequence shown here is derived from an EMBL/GenBank/DDBJ whole genome shotgun (WGS) entry which is preliminary data.</text>
</comment>
<feature type="transmembrane region" description="Helical" evidence="1">
    <location>
        <begin position="40"/>
        <end position="60"/>
    </location>
</feature>
<gene>
    <name evidence="2" type="ORF">E2626_06850</name>
</gene>
<sequence>MKKKTESWKIWDAIFTSGFLSLFTDSEEARHDNKKFKQMLIQLIFSVLFATALFFIIFWLI</sequence>
<protein>
    <submittedName>
        <fullName evidence="2">Uncharacterized protein</fullName>
    </submittedName>
</protein>
<keyword evidence="3" id="KW-1185">Reference proteome</keyword>
<evidence type="ECO:0000256" key="1">
    <source>
        <dbReference type="SAM" id="Phobius"/>
    </source>
</evidence>
<evidence type="ECO:0000313" key="3">
    <source>
        <dbReference type="Proteomes" id="UP000297776"/>
    </source>
</evidence>
<dbReference type="RefSeq" id="WP_134380993.1">
    <property type="nucleotide sequence ID" value="NZ_SORX01000003.1"/>
</dbReference>
<organism evidence="2 3">
    <name type="scientific">Jeotgalibacillus salarius</name>
    <dbReference type="NCBI Taxonomy" id="546023"/>
    <lineage>
        <taxon>Bacteria</taxon>
        <taxon>Bacillati</taxon>
        <taxon>Bacillota</taxon>
        <taxon>Bacilli</taxon>
        <taxon>Bacillales</taxon>
        <taxon>Caryophanaceae</taxon>
        <taxon>Jeotgalibacillus</taxon>
    </lineage>
</organism>
<reference evidence="2 3" key="1">
    <citation type="submission" date="2019-03" db="EMBL/GenBank/DDBJ databases">
        <authorList>
            <person name="Yang Y."/>
        </authorList>
    </citation>
    <scope>NUCLEOTIDE SEQUENCE [LARGE SCALE GENOMIC DNA]</scope>
    <source>
        <strain evidence="2 3">ASL-1</strain>
    </source>
</reference>